<keyword evidence="16" id="KW-1185">Reference proteome</keyword>
<evidence type="ECO:0000256" key="1">
    <source>
        <dbReference type="ARBA" id="ARBA00003478"/>
    </source>
</evidence>
<feature type="region of interest" description="Disordered" evidence="14">
    <location>
        <begin position="121"/>
        <end position="140"/>
    </location>
</feature>
<evidence type="ECO:0000256" key="2">
    <source>
        <dbReference type="ARBA" id="ARBA00009451"/>
    </source>
</evidence>
<comment type="function">
    <text evidence="8">This protein binds specifically to 23S rRNA; its binding is stimulated by other ribosomal proteins, e.g. L4, L17, and L20. It is important during the early stages of 50S assembly. It makes multiple contacts with different domains of the 23S rRNA in the assembled 50S subunit and ribosome.</text>
</comment>
<protein>
    <recommendedName>
        <fullName evidence="9 10">Large ribosomal subunit protein uL22</fullName>
    </recommendedName>
</protein>
<evidence type="ECO:0000256" key="11">
    <source>
        <dbReference type="RuleBase" id="RU004005"/>
    </source>
</evidence>
<gene>
    <name evidence="10 15" type="primary">rplV</name>
    <name evidence="15" type="ORF">GCM10023321_06790</name>
</gene>
<accession>A0ABP9PHV6</accession>
<dbReference type="PANTHER" id="PTHR13501">
    <property type="entry name" value="CHLOROPLAST 50S RIBOSOMAL PROTEIN L22-RELATED"/>
    <property type="match status" value="1"/>
</dbReference>
<dbReference type="PANTHER" id="PTHR13501:SF8">
    <property type="entry name" value="LARGE RIBOSOMAL SUBUNIT PROTEIN UL22M"/>
    <property type="match status" value="1"/>
</dbReference>
<dbReference type="InterPro" id="IPR001063">
    <property type="entry name" value="Ribosomal_uL22"/>
</dbReference>
<keyword evidence="6 10" id="KW-0689">Ribosomal protein</keyword>
<proteinExistence type="inferred from homology"/>
<evidence type="ECO:0000256" key="14">
    <source>
        <dbReference type="SAM" id="MobiDB-lite"/>
    </source>
</evidence>
<dbReference type="Proteomes" id="UP001428817">
    <property type="component" value="Unassembled WGS sequence"/>
</dbReference>
<dbReference type="HAMAP" id="MF_01331_B">
    <property type="entry name" value="Ribosomal_uL22_B"/>
    <property type="match status" value="1"/>
</dbReference>
<comment type="subunit">
    <text evidence="3 10 12">Part of the 50S ribosomal subunit.</text>
</comment>
<evidence type="ECO:0000313" key="16">
    <source>
        <dbReference type="Proteomes" id="UP001428817"/>
    </source>
</evidence>
<keyword evidence="7 10" id="KW-0687">Ribonucleoprotein</keyword>
<evidence type="ECO:0000256" key="4">
    <source>
        <dbReference type="ARBA" id="ARBA00022730"/>
    </source>
</evidence>
<evidence type="ECO:0000256" key="5">
    <source>
        <dbReference type="ARBA" id="ARBA00022884"/>
    </source>
</evidence>
<reference evidence="16" key="1">
    <citation type="journal article" date="2019" name="Int. J. Syst. Evol. Microbiol.">
        <title>The Global Catalogue of Microorganisms (GCM) 10K type strain sequencing project: providing services to taxonomists for standard genome sequencing and annotation.</title>
        <authorList>
            <consortium name="The Broad Institute Genomics Platform"/>
            <consortium name="The Broad Institute Genome Sequencing Center for Infectious Disease"/>
            <person name="Wu L."/>
            <person name="Ma J."/>
        </authorList>
    </citation>
    <scope>NUCLEOTIDE SEQUENCE [LARGE SCALE GENOMIC DNA]</scope>
    <source>
        <strain evidence="16">JCM 18303</strain>
    </source>
</reference>
<sequence length="140" mass="15700">MAAPSQDTTGTESERAVARARHVRMSARKVRRVIDLVRGQRAVDALTVLKFDQHAASEPVYKVVASAIANAEHNLELDRETLFIATAYVDEGKTLPRIRPRAQGRAYRIRKRTSHITVELESRPETQQARAGRSAKGRTR</sequence>
<keyword evidence="5 10" id="KW-0694">RNA-binding</keyword>
<evidence type="ECO:0000256" key="6">
    <source>
        <dbReference type="ARBA" id="ARBA00022980"/>
    </source>
</evidence>
<evidence type="ECO:0000313" key="15">
    <source>
        <dbReference type="EMBL" id="GAA5146794.1"/>
    </source>
</evidence>
<name>A0ABP9PHV6_9PSEU</name>
<dbReference type="Gene3D" id="3.90.470.10">
    <property type="entry name" value="Ribosomal protein L22/L17"/>
    <property type="match status" value="1"/>
</dbReference>
<evidence type="ECO:0000256" key="9">
    <source>
        <dbReference type="ARBA" id="ARBA00035207"/>
    </source>
</evidence>
<comment type="similarity">
    <text evidence="2 10 11">Belongs to the universal ribosomal protein uL22 family.</text>
</comment>
<evidence type="ECO:0000256" key="10">
    <source>
        <dbReference type="HAMAP-Rule" id="MF_01331"/>
    </source>
</evidence>
<dbReference type="NCBIfam" id="TIGR01044">
    <property type="entry name" value="rplV_bact"/>
    <property type="match status" value="1"/>
</dbReference>
<evidence type="ECO:0000256" key="3">
    <source>
        <dbReference type="ARBA" id="ARBA00011838"/>
    </source>
</evidence>
<dbReference type="InterPro" id="IPR005727">
    <property type="entry name" value="Ribosomal_uL22_bac/chlpt-type"/>
</dbReference>
<dbReference type="GO" id="GO:0005840">
    <property type="term" value="C:ribosome"/>
    <property type="evidence" value="ECO:0007669"/>
    <property type="project" value="UniProtKB-KW"/>
</dbReference>
<comment type="function">
    <text evidence="1 10">The globular domain of the protein is located near the polypeptide exit tunnel on the outside of the subunit, while an extended beta-hairpin is found that lines the wall of the exit tunnel in the center of the 70S ribosome.</text>
</comment>
<comment type="caution">
    <text evidence="15">The sequence shown here is derived from an EMBL/GenBank/DDBJ whole genome shotgun (WGS) entry which is preliminary data.</text>
</comment>
<evidence type="ECO:0000256" key="8">
    <source>
        <dbReference type="ARBA" id="ARBA00025084"/>
    </source>
</evidence>
<evidence type="ECO:0000256" key="13">
    <source>
        <dbReference type="RuleBase" id="RU004008"/>
    </source>
</evidence>
<dbReference type="InterPro" id="IPR047867">
    <property type="entry name" value="Ribosomal_uL22_bac/org-type"/>
</dbReference>
<dbReference type="CDD" id="cd00336">
    <property type="entry name" value="Ribosomal_L22"/>
    <property type="match status" value="1"/>
</dbReference>
<keyword evidence="4 10" id="KW-0699">rRNA-binding</keyword>
<evidence type="ECO:0000256" key="7">
    <source>
        <dbReference type="ARBA" id="ARBA00023274"/>
    </source>
</evidence>
<comment type="function">
    <text evidence="10 13">This protein binds specifically to 23S rRNA; its binding is stimulated by other ribosomal proteins, e.g., L4, L17, and L20. It is important during the early stages of 50S assembly. It makes multiple contacts with different domains of the 23S rRNA in the assembled 50S subunit and ribosome.</text>
</comment>
<dbReference type="SUPFAM" id="SSF54843">
    <property type="entry name" value="Ribosomal protein L22"/>
    <property type="match status" value="1"/>
</dbReference>
<evidence type="ECO:0000256" key="12">
    <source>
        <dbReference type="RuleBase" id="RU004006"/>
    </source>
</evidence>
<dbReference type="EMBL" id="BAABJP010000001">
    <property type="protein sequence ID" value="GAA5146794.1"/>
    <property type="molecule type" value="Genomic_DNA"/>
</dbReference>
<dbReference type="InterPro" id="IPR036394">
    <property type="entry name" value="Ribosomal_uL22_sf"/>
</dbReference>
<organism evidence="15 16">
    <name type="scientific">Pseudonocardia eucalypti</name>
    <dbReference type="NCBI Taxonomy" id="648755"/>
    <lineage>
        <taxon>Bacteria</taxon>
        <taxon>Bacillati</taxon>
        <taxon>Actinomycetota</taxon>
        <taxon>Actinomycetes</taxon>
        <taxon>Pseudonocardiales</taxon>
        <taxon>Pseudonocardiaceae</taxon>
        <taxon>Pseudonocardia</taxon>
    </lineage>
</organism>
<dbReference type="Pfam" id="PF00237">
    <property type="entry name" value="Ribosomal_L22"/>
    <property type="match status" value="1"/>
</dbReference>
<dbReference type="RefSeq" id="WP_185058908.1">
    <property type="nucleotide sequence ID" value="NZ_BAABJP010000001.1"/>
</dbReference>